<dbReference type="SUPFAM" id="SSF54211">
    <property type="entry name" value="Ribosomal protein S5 domain 2-like"/>
    <property type="match status" value="1"/>
</dbReference>
<dbReference type="GO" id="GO:0005763">
    <property type="term" value="C:mitochondrial small ribosomal subunit"/>
    <property type="evidence" value="ECO:0007669"/>
    <property type="project" value="TreeGrafter"/>
</dbReference>
<dbReference type="InterPro" id="IPR020574">
    <property type="entry name" value="Ribosomal_uS9_CS"/>
</dbReference>
<dbReference type="GO" id="GO:0003735">
    <property type="term" value="F:structural constituent of ribosome"/>
    <property type="evidence" value="ECO:0007669"/>
    <property type="project" value="InterPro"/>
</dbReference>
<dbReference type="InterPro" id="IPR000754">
    <property type="entry name" value="Ribosomal_uS9"/>
</dbReference>
<dbReference type="InterPro" id="IPR020568">
    <property type="entry name" value="Ribosomal_Su5_D2-typ_SF"/>
</dbReference>
<keyword evidence="7" id="KW-1185">Reference proteome</keyword>
<dbReference type="PANTHER" id="PTHR21569">
    <property type="entry name" value="RIBOSOMAL PROTEIN S9"/>
    <property type="match status" value="1"/>
</dbReference>
<sequence length="326" mass="36245">MTMRPKKVPDSAAYFTGNSRLYDLMVGLEKLQESNFSKPRVLTGVTSRQWLSLEKLEKKLDMTLKKQQYAKILEQVSQLTRIELTDDNRSEVMNVVDFFKSEKYTSGYKLNERRKRLAQEAADSQSIEGSSVSVAADGSQATADAIDASQADKNSPETSENSKTSRNPLAGYKDDLGRFYALGRRKSSSSRAYLVPVKSILSADETSSNQESDSQKATKKHPQFLINGVPLSQYFHLQTDAESVLFPLLVSGSITEYNVWLRARGGGHTGQAEASALAIARAVCVANPDLKPFLEKAGCLASDSRRVERKKTGQPKARKKYTWVKR</sequence>
<comment type="similarity">
    <text evidence="1 4">Belongs to the universal ribosomal protein uS9 family.</text>
</comment>
<dbReference type="Proteomes" id="UP000187455">
    <property type="component" value="Unassembled WGS sequence"/>
</dbReference>
<evidence type="ECO:0000313" key="7">
    <source>
        <dbReference type="Proteomes" id="UP000187455"/>
    </source>
</evidence>
<dbReference type="OrthoDB" id="10254627at2759"/>
<dbReference type="GO" id="GO:0006412">
    <property type="term" value="P:translation"/>
    <property type="evidence" value="ECO:0007669"/>
    <property type="project" value="InterPro"/>
</dbReference>
<feature type="region of interest" description="Disordered" evidence="5">
    <location>
        <begin position="307"/>
        <end position="326"/>
    </location>
</feature>
<dbReference type="EMBL" id="LSSL01007566">
    <property type="protein sequence ID" value="OLY77935.1"/>
    <property type="molecule type" value="Genomic_DNA"/>
</dbReference>
<keyword evidence="3 4" id="KW-0687">Ribonucleoprotein</keyword>
<evidence type="ECO:0000256" key="2">
    <source>
        <dbReference type="ARBA" id="ARBA00022980"/>
    </source>
</evidence>
<evidence type="ECO:0000256" key="4">
    <source>
        <dbReference type="RuleBase" id="RU003815"/>
    </source>
</evidence>
<dbReference type="Pfam" id="PF00380">
    <property type="entry name" value="Ribosomal_S9"/>
    <property type="match status" value="1"/>
</dbReference>
<organism evidence="6 7">
    <name type="scientific">Smittium mucronatum</name>
    <dbReference type="NCBI Taxonomy" id="133383"/>
    <lineage>
        <taxon>Eukaryota</taxon>
        <taxon>Fungi</taxon>
        <taxon>Fungi incertae sedis</taxon>
        <taxon>Zoopagomycota</taxon>
        <taxon>Kickxellomycotina</taxon>
        <taxon>Harpellomycetes</taxon>
        <taxon>Harpellales</taxon>
        <taxon>Legeriomycetaceae</taxon>
        <taxon>Smittium</taxon>
    </lineage>
</organism>
<dbReference type="GO" id="GO:0003723">
    <property type="term" value="F:RNA binding"/>
    <property type="evidence" value="ECO:0007669"/>
    <property type="project" value="TreeGrafter"/>
</dbReference>
<feature type="compositionally biased region" description="Polar residues" evidence="5">
    <location>
        <begin position="151"/>
        <end position="167"/>
    </location>
</feature>
<evidence type="ECO:0000256" key="5">
    <source>
        <dbReference type="SAM" id="MobiDB-lite"/>
    </source>
</evidence>
<dbReference type="Gene3D" id="3.30.230.10">
    <property type="match status" value="1"/>
</dbReference>
<evidence type="ECO:0000256" key="3">
    <source>
        <dbReference type="ARBA" id="ARBA00023274"/>
    </source>
</evidence>
<dbReference type="STRING" id="133383.A0A1R0GM10"/>
<name>A0A1R0GM10_9FUNG</name>
<proteinExistence type="inferred from homology"/>
<evidence type="ECO:0000313" key="6">
    <source>
        <dbReference type="EMBL" id="OLY77935.1"/>
    </source>
</evidence>
<reference evidence="6 7" key="1">
    <citation type="journal article" date="2016" name="Mol. Biol. Evol.">
        <title>Genome-Wide Survey of Gut Fungi (Harpellales) Reveals the First Horizontally Transferred Ubiquitin Gene from a Mosquito Host.</title>
        <authorList>
            <person name="Wang Y."/>
            <person name="White M.M."/>
            <person name="Kvist S."/>
            <person name="Moncalvo J.M."/>
        </authorList>
    </citation>
    <scope>NUCLEOTIDE SEQUENCE [LARGE SCALE GENOMIC DNA]</scope>
    <source>
        <strain evidence="6 7">ALG-7-W6</strain>
    </source>
</reference>
<comment type="caution">
    <text evidence="6">The sequence shown here is derived from an EMBL/GenBank/DDBJ whole genome shotgun (WGS) entry which is preliminary data.</text>
</comment>
<dbReference type="PROSITE" id="PS00360">
    <property type="entry name" value="RIBOSOMAL_S9"/>
    <property type="match status" value="1"/>
</dbReference>
<keyword evidence="2 4" id="KW-0689">Ribosomal protein</keyword>
<dbReference type="PANTHER" id="PTHR21569:SF1">
    <property type="entry name" value="SMALL RIBOSOMAL SUBUNIT PROTEIN US9M"/>
    <property type="match status" value="1"/>
</dbReference>
<gene>
    <name evidence="6" type="ORF">AYI68_g8029</name>
</gene>
<protein>
    <submittedName>
        <fullName evidence="6">37S ribosomal protein S9, mitochondrial</fullName>
    </submittedName>
</protein>
<dbReference type="AlphaFoldDB" id="A0A1R0GM10"/>
<feature type="region of interest" description="Disordered" evidence="5">
    <location>
        <begin position="121"/>
        <end position="170"/>
    </location>
</feature>
<evidence type="ECO:0000256" key="1">
    <source>
        <dbReference type="ARBA" id="ARBA00005251"/>
    </source>
</evidence>
<feature type="compositionally biased region" description="Polar residues" evidence="5">
    <location>
        <begin position="122"/>
        <end position="133"/>
    </location>
</feature>
<dbReference type="InterPro" id="IPR014721">
    <property type="entry name" value="Ribsml_uS5_D2-typ_fold_subgr"/>
</dbReference>
<accession>A0A1R0GM10</accession>